<reference evidence="1" key="1">
    <citation type="submission" date="2016-11" db="EMBL/GenBank/DDBJ databases">
        <title>The genome sequence of Colletotrichum cuscutae.</title>
        <authorList>
            <person name="Baroncelli R."/>
        </authorList>
    </citation>
    <scope>NUCLEOTIDE SEQUENCE</scope>
    <source>
        <strain evidence="1">IMI 304802</strain>
    </source>
</reference>
<evidence type="ECO:0000313" key="1">
    <source>
        <dbReference type="EMBL" id="KAK1471000.1"/>
    </source>
</evidence>
<evidence type="ECO:0000313" key="2">
    <source>
        <dbReference type="Proteomes" id="UP001239213"/>
    </source>
</evidence>
<protein>
    <submittedName>
        <fullName evidence="1">Uncharacterized protein</fullName>
    </submittedName>
</protein>
<dbReference type="AlphaFoldDB" id="A0AAI9V5P1"/>
<sequence length="91" mass="11406">TKISARFLIYRYLKLIFKIKERGFKIVIPYLFYYLLGRRYKILEGKLRYYKYTRYSRSYDATTNTIYDYKFSPFFISIFYTNRARSRSFFI</sequence>
<feature type="non-terminal residue" evidence="1">
    <location>
        <position position="1"/>
    </location>
</feature>
<gene>
    <name evidence="1" type="ORF">CCUS01_06114</name>
</gene>
<dbReference type="Proteomes" id="UP001239213">
    <property type="component" value="Unassembled WGS sequence"/>
</dbReference>
<organism evidence="1 2">
    <name type="scientific">Colletotrichum cuscutae</name>
    <dbReference type="NCBI Taxonomy" id="1209917"/>
    <lineage>
        <taxon>Eukaryota</taxon>
        <taxon>Fungi</taxon>
        <taxon>Dikarya</taxon>
        <taxon>Ascomycota</taxon>
        <taxon>Pezizomycotina</taxon>
        <taxon>Sordariomycetes</taxon>
        <taxon>Hypocreomycetidae</taxon>
        <taxon>Glomerellales</taxon>
        <taxon>Glomerellaceae</taxon>
        <taxon>Colletotrichum</taxon>
        <taxon>Colletotrichum acutatum species complex</taxon>
    </lineage>
</organism>
<dbReference type="EMBL" id="MPDP01000212">
    <property type="protein sequence ID" value="KAK1471000.1"/>
    <property type="molecule type" value="Genomic_DNA"/>
</dbReference>
<name>A0AAI9V5P1_9PEZI</name>
<comment type="caution">
    <text evidence="1">The sequence shown here is derived from an EMBL/GenBank/DDBJ whole genome shotgun (WGS) entry which is preliminary data.</text>
</comment>
<keyword evidence="2" id="KW-1185">Reference proteome</keyword>
<proteinExistence type="predicted"/>
<accession>A0AAI9V5P1</accession>